<keyword evidence="1" id="KW-0805">Transcription regulation</keyword>
<dbReference type="RefSeq" id="WP_310316951.1">
    <property type="nucleotide sequence ID" value="NZ_JAVDWU010000005.1"/>
</dbReference>
<keyword evidence="2" id="KW-0238">DNA-binding</keyword>
<evidence type="ECO:0000313" key="6">
    <source>
        <dbReference type="Proteomes" id="UP001265700"/>
    </source>
</evidence>
<dbReference type="SUPFAM" id="SSF52317">
    <property type="entry name" value="Class I glutamine amidotransferase-like"/>
    <property type="match status" value="1"/>
</dbReference>
<dbReference type="EMBL" id="JAVDWU010000005">
    <property type="protein sequence ID" value="MDR7150804.1"/>
    <property type="molecule type" value="Genomic_DNA"/>
</dbReference>
<dbReference type="Gene3D" id="1.10.10.60">
    <property type="entry name" value="Homeodomain-like"/>
    <property type="match status" value="1"/>
</dbReference>
<dbReference type="PANTHER" id="PTHR43130:SF11">
    <property type="entry name" value="TRANSCRIPTIONAL REGULATORY PROTEIN"/>
    <property type="match status" value="1"/>
</dbReference>
<dbReference type="PANTHER" id="PTHR43130">
    <property type="entry name" value="ARAC-FAMILY TRANSCRIPTIONAL REGULATOR"/>
    <property type="match status" value="1"/>
</dbReference>
<protein>
    <submittedName>
        <fullName evidence="5">Transcriptional regulator GlxA family with amidase domain</fullName>
    </submittedName>
</protein>
<dbReference type="InterPro" id="IPR018062">
    <property type="entry name" value="HTH_AraC-typ_CS"/>
</dbReference>
<dbReference type="Pfam" id="PF12833">
    <property type="entry name" value="HTH_18"/>
    <property type="match status" value="1"/>
</dbReference>
<dbReference type="InterPro" id="IPR002818">
    <property type="entry name" value="DJ-1/PfpI"/>
</dbReference>
<proteinExistence type="predicted"/>
<dbReference type="Proteomes" id="UP001265700">
    <property type="component" value="Unassembled WGS sequence"/>
</dbReference>
<sequence>MSESDGAPPVTTVAILALPEVTASVLFGLSDMFVGVGRDWPLVVEGRPGSSTLRVQIVSADGQPLTIANGIHVVPDASIANAAPPQVICIPEVFLLPTAEIQGRFQVEAAWLRESHARGAVVAAACSGALLMAEAGLLEGEDATTHWAYCDVLAQRHPGIRLHKRRALVTAGEGQRLVMAGGGTSWQDLALYLIARLVNLDAAMQMARLYLIDWHESGQQPFARLSASRQTDDAVITRCQLWAAEHYRAPSPVAAMTQLSGLAERSFVRRFQQATGMSPLQYVHHIRLEEAKQLLEASDDAIEAVAEQVGYEDAGYFARLFKREVNLTPAQYRKRFAGLREVLRQGRSSW</sequence>
<keyword evidence="3" id="KW-0804">Transcription</keyword>
<evidence type="ECO:0000256" key="1">
    <source>
        <dbReference type="ARBA" id="ARBA00023015"/>
    </source>
</evidence>
<evidence type="ECO:0000256" key="3">
    <source>
        <dbReference type="ARBA" id="ARBA00023163"/>
    </source>
</evidence>
<feature type="domain" description="HTH araC/xylS-type" evidence="4">
    <location>
        <begin position="237"/>
        <end position="335"/>
    </location>
</feature>
<dbReference type="PROSITE" id="PS01124">
    <property type="entry name" value="HTH_ARAC_FAMILY_2"/>
    <property type="match status" value="1"/>
</dbReference>
<name>A0ABU1WP16_9BURK</name>
<dbReference type="SMART" id="SM00342">
    <property type="entry name" value="HTH_ARAC"/>
    <property type="match status" value="1"/>
</dbReference>
<accession>A0ABU1WP16</accession>
<dbReference type="InterPro" id="IPR052158">
    <property type="entry name" value="INH-QAR"/>
</dbReference>
<comment type="caution">
    <text evidence="5">The sequence shown here is derived from an EMBL/GenBank/DDBJ whole genome shotgun (WGS) entry which is preliminary data.</text>
</comment>
<keyword evidence="6" id="KW-1185">Reference proteome</keyword>
<dbReference type="InterPro" id="IPR018060">
    <property type="entry name" value="HTH_AraC"/>
</dbReference>
<dbReference type="Gene3D" id="3.40.50.880">
    <property type="match status" value="1"/>
</dbReference>
<dbReference type="InterPro" id="IPR029062">
    <property type="entry name" value="Class_I_gatase-like"/>
</dbReference>
<dbReference type="Pfam" id="PF01965">
    <property type="entry name" value="DJ-1_PfpI"/>
    <property type="match status" value="1"/>
</dbReference>
<dbReference type="SUPFAM" id="SSF46689">
    <property type="entry name" value="Homeodomain-like"/>
    <property type="match status" value="2"/>
</dbReference>
<dbReference type="PRINTS" id="PR00032">
    <property type="entry name" value="HTHARAC"/>
</dbReference>
<evidence type="ECO:0000259" key="4">
    <source>
        <dbReference type="PROSITE" id="PS01124"/>
    </source>
</evidence>
<dbReference type="InterPro" id="IPR009057">
    <property type="entry name" value="Homeodomain-like_sf"/>
</dbReference>
<reference evidence="5 6" key="1">
    <citation type="submission" date="2023-07" db="EMBL/GenBank/DDBJ databases">
        <title>Sorghum-associated microbial communities from plants grown in Nebraska, USA.</title>
        <authorList>
            <person name="Schachtman D."/>
        </authorList>
    </citation>
    <scope>NUCLEOTIDE SEQUENCE [LARGE SCALE GENOMIC DNA]</scope>
    <source>
        <strain evidence="5 6">4249</strain>
    </source>
</reference>
<evidence type="ECO:0000256" key="2">
    <source>
        <dbReference type="ARBA" id="ARBA00023125"/>
    </source>
</evidence>
<gene>
    <name evidence="5" type="ORF">J2W49_002767</name>
</gene>
<dbReference type="PROSITE" id="PS00041">
    <property type="entry name" value="HTH_ARAC_FAMILY_1"/>
    <property type="match status" value="1"/>
</dbReference>
<dbReference type="CDD" id="cd03138">
    <property type="entry name" value="GATase1_AraC_2"/>
    <property type="match status" value="1"/>
</dbReference>
<evidence type="ECO:0000313" key="5">
    <source>
        <dbReference type="EMBL" id="MDR7150804.1"/>
    </source>
</evidence>
<organism evidence="5 6">
    <name type="scientific">Hydrogenophaga palleronii</name>
    <dbReference type="NCBI Taxonomy" id="65655"/>
    <lineage>
        <taxon>Bacteria</taxon>
        <taxon>Pseudomonadati</taxon>
        <taxon>Pseudomonadota</taxon>
        <taxon>Betaproteobacteria</taxon>
        <taxon>Burkholderiales</taxon>
        <taxon>Comamonadaceae</taxon>
        <taxon>Hydrogenophaga</taxon>
    </lineage>
</organism>
<dbReference type="InterPro" id="IPR020449">
    <property type="entry name" value="Tscrpt_reg_AraC-type_HTH"/>
</dbReference>